<feature type="short sequence motif" description="Histidine triad motif" evidence="2 3">
    <location>
        <begin position="100"/>
        <end position="104"/>
    </location>
</feature>
<organism evidence="5 6">
    <name type="scientific">Ancylobacter dichloromethanicus</name>
    <dbReference type="NCBI Taxonomy" id="518825"/>
    <lineage>
        <taxon>Bacteria</taxon>
        <taxon>Pseudomonadati</taxon>
        <taxon>Pseudomonadota</taxon>
        <taxon>Alphaproteobacteria</taxon>
        <taxon>Hyphomicrobiales</taxon>
        <taxon>Xanthobacteraceae</taxon>
        <taxon>Ancylobacter</taxon>
    </lineage>
</organism>
<evidence type="ECO:0000313" key="6">
    <source>
        <dbReference type="Proteomes" id="UP001143370"/>
    </source>
</evidence>
<reference evidence="5" key="1">
    <citation type="journal article" date="2014" name="Int. J. Syst. Evol. Microbiol.">
        <title>Complete genome sequence of Corynebacterium casei LMG S-19264T (=DSM 44701T), isolated from a smear-ripened cheese.</title>
        <authorList>
            <consortium name="US DOE Joint Genome Institute (JGI-PGF)"/>
            <person name="Walter F."/>
            <person name="Albersmeier A."/>
            <person name="Kalinowski J."/>
            <person name="Ruckert C."/>
        </authorList>
    </citation>
    <scope>NUCLEOTIDE SEQUENCE</scope>
    <source>
        <strain evidence="5">VKM B-2484</strain>
    </source>
</reference>
<dbReference type="Pfam" id="PF01230">
    <property type="entry name" value="HIT"/>
    <property type="match status" value="1"/>
</dbReference>
<sequence>MAYDPGNIFAKILRSELPAYKVYEDDRVLAFLDIMPRAAGHVLVIPKAPARNLLDVAAGDLAAVMAVAQHIAQAQMQVFEAEGITLTQHNEKAGGQEVFHLHVHVIPRHAGVELRPPLSYREAPEVLAEQSARLAAALKKG</sequence>
<dbReference type="InterPro" id="IPR039384">
    <property type="entry name" value="HINT"/>
</dbReference>
<dbReference type="InterPro" id="IPR001310">
    <property type="entry name" value="Histidine_triad_HIT"/>
</dbReference>
<name>A0A9W6MZ69_9HYPH</name>
<gene>
    <name evidence="5" type="ORF">GCM10017643_19010</name>
</gene>
<dbReference type="PROSITE" id="PS51084">
    <property type="entry name" value="HIT_2"/>
    <property type="match status" value="1"/>
</dbReference>
<dbReference type="AlphaFoldDB" id="A0A9W6MZ69"/>
<dbReference type="InterPro" id="IPR011146">
    <property type="entry name" value="HIT-like"/>
</dbReference>
<accession>A0A9W6MZ69</accession>
<dbReference type="RefSeq" id="WP_213373117.1">
    <property type="nucleotide sequence ID" value="NZ_BSFJ01000005.1"/>
</dbReference>
<dbReference type="PANTHER" id="PTHR46648">
    <property type="entry name" value="HIT FAMILY PROTEIN 1"/>
    <property type="match status" value="1"/>
</dbReference>
<evidence type="ECO:0000259" key="4">
    <source>
        <dbReference type="PROSITE" id="PS51084"/>
    </source>
</evidence>
<protein>
    <submittedName>
        <fullName evidence="5">Hydrolase</fullName>
    </submittedName>
</protein>
<dbReference type="GO" id="GO:0009117">
    <property type="term" value="P:nucleotide metabolic process"/>
    <property type="evidence" value="ECO:0007669"/>
    <property type="project" value="TreeGrafter"/>
</dbReference>
<feature type="active site" description="Tele-AMP-histidine intermediate" evidence="1">
    <location>
        <position position="102"/>
    </location>
</feature>
<dbReference type="CDD" id="cd01277">
    <property type="entry name" value="HINT_subgroup"/>
    <property type="match status" value="1"/>
</dbReference>
<dbReference type="InterPro" id="IPR036265">
    <property type="entry name" value="HIT-like_sf"/>
</dbReference>
<evidence type="ECO:0000256" key="2">
    <source>
        <dbReference type="PIRSR" id="PIRSR601310-3"/>
    </source>
</evidence>
<dbReference type="Proteomes" id="UP001143370">
    <property type="component" value="Unassembled WGS sequence"/>
</dbReference>
<dbReference type="GO" id="GO:0016787">
    <property type="term" value="F:hydrolase activity"/>
    <property type="evidence" value="ECO:0007669"/>
    <property type="project" value="UniProtKB-KW"/>
</dbReference>
<dbReference type="EMBL" id="BSFJ01000005">
    <property type="protein sequence ID" value="GLK71786.1"/>
    <property type="molecule type" value="Genomic_DNA"/>
</dbReference>
<evidence type="ECO:0000313" key="5">
    <source>
        <dbReference type="EMBL" id="GLK71786.1"/>
    </source>
</evidence>
<proteinExistence type="predicted"/>
<keyword evidence="6" id="KW-1185">Reference proteome</keyword>
<comment type="caution">
    <text evidence="5">The sequence shown here is derived from an EMBL/GenBank/DDBJ whole genome shotgun (WGS) entry which is preliminary data.</text>
</comment>
<feature type="domain" description="HIT" evidence="4">
    <location>
        <begin position="8"/>
        <end position="115"/>
    </location>
</feature>
<dbReference type="PRINTS" id="PR00332">
    <property type="entry name" value="HISTRIAD"/>
</dbReference>
<dbReference type="Gene3D" id="3.30.428.10">
    <property type="entry name" value="HIT-like"/>
    <property type="match status" value="1"/>
</dbReference>
<evidence type="ECO:0000256" key="3">
    <source>
        <dbReference type="PROSITE-ProRule" id="PRU00464"/>
    </source>
</evidence>
<dbReference type="SUPFAM" id="SSF54197">
    <property type="entry name" value="HIT-like"/>
    <property type="match status" value="1"/>
</dbReference>
<dbReference type="PANTHER" id="PTHR46648:SF1">
    <property type="entry name" value="ADENOSINE 5'-MONOPHOSPHORAMIDASE HNT1"/>
    <property type="match status" value="1"/>
</dbReference>
<evidence type="ECO:0000256" key="1">
    <source>
        <dbReference type="PIRSR" id="PIRSR601310-1"/>
    </source>
</evidence>
<keyword evidence="5" id="KW-0378">Hydrolase</keyword>
<reference evidence="5" key="2">
    <citation type="submission" date="2023-01" db="EMBL/GenBank/DDBJ databases">
        <authorList>
            <person name="Sun Q."/>
            <person name="Evtushenko L."/>
        </authorList>
    </citation>
    <scope>NUCLEOTIDE SEQUENCE</scope>
    <source>
        <strain evidence="5">VKM B-2484</strain>
    </source>
</reference>